<dbReference type="GeneID" id="7448966"/>
<gene>
    <name evidence="2" type="ORF">THAPS_6773</name>
</gene>
<keyword evidence="1" id="KW-0732">Signal</keyword>
<evidence type="ECO:0000313" key="2">
    <source>
        <dbReference type="EMBL" id="ACI64801.1"/>
    </source>
</evidence>
<feature type="signal peptide" evidence="1">
    <location>
        <begin position="1"/>
        <end position="17"/>
    </location>
</feature>
<sequence>MVKSILLLALMLGMSSAQLSNLPKRYRNENSAIESSTEFGRSPSNNLRKSQRVLEDLSMSMELSMSVPSIVDEETEPEPEIEVLPNEPIGCNGNEYCPADQPVCECWLFCRFCFFPPCGTCVAE</sequence>
<accession>B5YMF8</accession>
<dbReference type="HOGENOM" id="CLU_2008543_0_0_1"/>
<name>B5YMF8_THAPS</name>
<evidence type="ECO:0000313" key="3">
    <source>
        <dbReference type="Proteomes" id="UP000001449"/>
    </source>
</evidence>
<dbReference type="AlphaFoldDB" id="B5YMF8"/>
<dbReference type="Proteomes" id="UP000001449">
    <property type="component" value="Chromosome 7"/>
</dbReference>
<reference evidence="2 3" key="2">
    <citation type="journal article" date="2008" name="Nature">
        <title>The Phaeodactylum genome reveals the evolutionary history of diatom genomes.</title>
        <authorList>
            <person name="Bowler C."/>
            <person name="Allen A.E."/>
            <person name="Badger J.H."/>
            <person name="Grimwood J."/>
            <person name="Jabbari K."/>
            <person name="Kuo A."/>
            <person name="Maheswari U."/>
            <person name="Martens C."/>
            <person name="Maumus F."/>
            <person name="Otillar R.P."/>
            <person name="Rayko E."/>
            <person name="Salamov A."/>
            <person name="Vandepoele K."/>
            <person name="Beszteri B."/>
            <person name="Gruber A."/>
            <person name="Heijde M."/>
            <person name="Katinka M."/>
            <person name="Mock T."/>
            <person name="Valentin K."/>
            <person name="Verret F."/>
            <person name="Berges J.A."/>
            <person name="Brownlee C."/>
            <person name="Cadoret J.P."/>
            <person name="Chiovitti A."/>
            <person name="Choi C.J."/>
            <person name="Coesel S."/>
            <person name="De Martino A."/>
            <person name="Detter J.C."/>
            <person name="Durkin C."/>
            <person name="Falciatore A."/>
            <person name="Fournet J."/>
            <person name="Haruta M."/>
            <person name="Huysman M.J."/>
            <person name="Jenkins B.D."/>
            <person name="Jiroutova K."/>
            <person name="Jorgensen R.E."/>
            <person name="Joubert Y."/>
            <person name="Kaplan A."/>
            <person name="Kroger N."/>
            <person name="Kroth P.G."/>
            <person name="La Roche J."/>
            <person name="Lindquist E."/>
            <person name="Lommer M."/>
            <person name="Martin-Jezequel V."/>
            <person name="Lopez P.J."/>
            <person name="Lucas S."/>
            <person name="Mangogna M."/>
            <person name="McGinnis K."/>
            <person name="Medlin L.K."/>
            <person name="Montsant A."/>
            <person name="Oudot-Le Secq M.P."/>
            <person name="Napoli C."/>
            <person name="Obornik M."/>
            <person name="Parker M.S."/>
            <person name="Petit J.L."/>
            <person name="Porcel B.M."/>
            <person name="Poulsen N."/>
            <person name="Robison M."/>
            <person name="Rychlewski L."/>
            <person name="Rynearson T.A."/>
            <person name="Schmutz J."/>
            <person name="Shapiro H."/>
            <person name="Siaut M."/>
            <person name="Stanley M."/>
            <person name="Sussman M.R."/>
            <person name="Taylor A.R."/>
            <person name="Vardi A."/>
            <person name="von Dassow P."/>
            <person name="Vyverman W."/>
            <person name="Willis A."/>
            <person name="Wyrwicz L.S."/>
            <person name="Rokhsar D.S."/>
            <person name="Weissenbach J."/>
            <person name="Armbrust E.V."/>
            <person name="Green B.R."/>
            <person name="Van de Peer Y."/>
            <person name="Grigoriev I.V."/>
        </authorList>
    </citation>
    <scope>NUCLEOTIDE SEQUENCE [LARGE SCALE GENOMIC DNA]</scope>
    <source>
        <strain evidence="2 3">CCMP1335</strain>
    </source>
</reference>
<evidence type="ECO:0008006" key="4">
    <source>
        <dbReference type="Google" id="ProtNLM"/>
    </source>
</evidence>
<protein>
    <recommendedName>
        <fullName evidence="4">Agouti domain-containing protein</fullName>
    </recommendedName>
</protein>
<keyword evidence="3" id="KW-1185">Reference proteome</keyword>
<proteinExistence type="predicted"/>
<reference evidence="2 3" key="1">
    <citation type="journal article" date="2004" name="Science">
        <title>The genome of the diatom Thalassiosira pseudonana: ecology, evolution, and metabolism.</title>
        <authorList>
            <person name="Armbrust E.V."/>
            <person name="Berges J.A."/>
            <person name="Bowler C."/>
            <person name="Green B.R."/>
            <person name="Martinez D."/>
            <person name="Putnam N.H."/>
            <person name="Zhou S."/>
            <person name="Allen A.E."/>
            <person name="Apt K.E."/>
            <person name="Bechner M."/>
            <person name="Brzezinski M.A."/>
            <person name="Chaal B.K."/>
            <person name="Chiovitti A."/>
            <person name="Davis A.K."/>
            <person name="Demarest M.S."/>
            <person name="Detter J.C."/>
            <person name="Glavina T."/>
            <person name="Goodstein D."/>
            <person name="Hadi M.Z."/>
            <person name="Hellsten U."/>
            <person name="Hildebrand M."/>
            <person name="Jenkins B.D."/>
            <person name="Jurka J."/>
            <person name="Kapitonov V.V."/>
            <person name="Kroger N."/>
            <person name="Lau W.W."/>
            <person name="Lane T.W."/>
            <person name="Larimer F.W."/>
            <person name="Lippmeier J.C."/>
            <person name="Lucas S."/>
            <person name="Medina M."/>
            <person name="Montsant A."/>
            <person name="Obornik M."/>
            <person name="Parker M.S."/>
            <person name="Palenik B."/>
            <person name="Pazour G.J."/>
            <person name="Richardson P.M."/>
            <person name="Rynearson T.A."/>
            <person name="Saito M.A."/>
            <person name="Schwartz D.C."/>
            <person name="Thamatrakoln K."/>
            <person name="Valentin K."/>
            <person name="Vardi A."/>
            <person name="Wilkerson F.P."/>
            <person name="Rokhsar D.S."/>
        </authorList>
    </citation>
    <scope>NUCLEOTIDE SEQUENCE [LARGE SCALE GENOMIC DNA]</scope>
    <source>
        <strain evidence="2 3">CCMP1335</strain>
    </source>
</reference>
<dbReference type="EMBL" id="CP001160">
    <property type="protein sequence ID" value="ACI64801.1"/>
    <property type="molecule type" value="Genomic_DNA"/>
</dbReference>
<feature type="chain" id="PRO_5002838677" description="Agouti domain-containing protein" evidence="1">
    <location>
        <begin position="18"/>
        <end position="124"/>
    </location>
</feature>
<dbReference type="RefSeq" id="XP_002296084.1">
    <property type="nucleotide sequence ID" value="XM_002296048.1"/>
</dbReference>
<dbReference type="PaxDb" id="35128-Thaps6773"/>
<evidence type="ECO:0000256" key="1">
    <source>
        <dbReference type="SAM" id="SignalP"/>
    </source>
</evidence>
<dbReference type="InParanoid" id="B5YMF8"/>
<dbReference type="KEGG" id="tps:THAPS_6773"/>
<organism evidence="2 3">
    <name type="scientific">Thalassiosira pseudonana</name>
    <name type="common">Marine diatom</name>
    <name type="synonym">Cyclotella nana</name>
    <dbReference type="NCBI Taxonomy" id="35128"/>
    <lineage>
        <taxon>Eukaryota</taxon>
        <taxon>Sar</taxon>
        <taxon>Stramenopiles</taxon>
        <taxon>Ochrophyta</taxon>
        <taxon>Bacillariophyta</taxon>
        <taxon>Coscinodiscophyceae</taxon>
        <taxon>Thalassiosirophycidae</taxon>
        <taxon>Thalassiosirales</taxon>
        <taxon>Thalassiosiraceae</taxon>
        <taxon>Thalassiosira</taxon>
    </lineage>
</organism>